<keyword evidence="2" id="KW-1185">Reference proteome</keyword>
<dbReference type="AlphaFoldDB" id="A0A075B0T4"/>
<name>A0A075B0T4_ROZAC</name>
<dbReference type="EMBL" id="KE560685">
    <property type="protein sequence ID" value="EPZ36013.1"/>
    <property type="molecule type" value="Genomic_DNA"/>
</dbReference>
<gene>
    <name evidence="1" type="ORF">O9G_006284</name>
</gene>
<evidence type="ECO:0000313" key="2">
    <source>
        <dbReference type="Proteomes" id="UP000030755"/>
    </source>
</evidence>
<feature type="non-terminal residue" evidence="1">
    <location>
        <position position="113"/>
    </location>
</feature>
<organism evidence="1 2">
    <name type="scientific">Rozella allomycis (strain CSF55)</name>
    <dbReference type="NCBI Taxonomy" id="988480"/>
    <lineage>
        <taxon>Eukaryota</taxon>
        <taxon>Fungi</taxon>
        <taxon>Fungi incertae sedis</taxon>
        <taxon>Cryptomycota</taxon>
        <taxon>Cryptomycota incertae sedis</taxon>
        <taxon>Rozella</taxon>
    </lineage>
</organism>
<dbReference type="Proteomes" id="UP000030755">
    <property type="component" value="Unassembled WGS sequence"/>
</dbReference>
<accession>A0A075B0T4</accession>
<protein>
    <submittedName>
        <fullName evidence="1">Uncharacterized protein</fullName>
    </submittedName>
</protein>
<proteinExistence type="predicted"/>
<reference evidence="1 2" key="1">
    <citation type="journal article" date="2013" name="Curr. Biol.">
        <title>Shared signatures of parasitism and phylogenomics unite Cryptomycota and microsporidia.</title>
        <authorList>
            <person name="James T.Y."/>
            <person name="Pelin A."/>
            <person name="Bonen L."/>
            <person name="Ahrendt S."/>
            <person name="Sain D."/>
            <person name="Corradi N."/>
            <person name="Stajich J.E."/>
        </authorList>
    </citation>
    <scope>NUCLEOTIDE SEQUENCE [LARGE SCALE GENOMIC DNA]</scope>
    <source>
        <strain evidence="1 2">CSF55</strain>
    </source>
</reference>
<evidence type="ECO:0000313" key="1">
    <source>
        <dbReference type="EMBL" id="EPZ36013.1"/>
    </source>
</evidence>
<sequence length="113" mass="12492">MFQEKITAHNFQDKCSITQDLSENSVLVAIDGRGVYRYSISEARIINSFDVSPNTVFLKVVPVNERNCVCITKKGVILVSLDSVTVESANLDKKPLSVLNTGDNLVLIIFSDE</sequence>
<dbReference type="HOGENOM" id="CLU_2139527_0_0_1"/>